<accession>A0ABV8FU55</accession>
<evidence type="ECO:0000256" key="8">
    <source>
        <dbReference type="ARBA" id="ARBA00022691"/>
    </source>
</evidence>
<evidence type="ECO:0000256" key="11">
    <source>
        <dbReference type="ARBA" id="ARBA00031350"/>
    </source>
</evidence>
<evidence type="ECO:0000313" key="13">
    <source>
        <dbReference type="EMBL" id="MFC3999680.1"/>
    </source>
</evidence>
<feature type="compositionally biased region" description="Basic and acidic residues" evidence="12">
    <location>
        <begin position="209"/>
        <end position="219"/>
    </location>
</feature>
<comment type="subcellular location">
    <subcellularLocation>
        <location evidence="1">Cytoplasm</location>
    </subcellularLocation>
</comment>
<dbReference type="CDD" id="cd02440">
    <property type="entry name" value="AdoMet_MTases"/>
    <property type="match status" value="1"/>
</dbReference>
<comment type="similarity">
    <text evidence="2">Belongs to the methyltransferase superfamily. L-isoaspartyl/D-aspartyl protein methyltransferase family.</text>
</comment>
<dbReference type="GO" id="GO:0032259">
    <property type="term" value="P:methylation"/>
    <property type="evidence" value="ECO:0007669"/>
    <property type="project" value="UniProtKB-KW"/>
</dbReference>
<protein>
    <recommendedName>
        <fullName evidence="4">Protein-L-isoaspartate O-methyltransferase</fullName>
        <ecNumber evidence="3">2.1.1.77</ecNumber>
    </recommendedName>
    <alternativeName>
        <fullName evidence="11">L-isoaspartyl protein carboxyl methyltransferase</fullName>
    </alternativeName>
    <alternativeName>
        <fullName evidence="9">Protein L-isoaspartyl methyltransferase</fullName>
    </alternativeName>
    <alternativeName>
        <fullName evidence="10">Protein-beta-aspartate methyltransferase</fullName>
    </alternativeName>
</protein>
<dbReference type="SUPFAM" id="SSF53335">
    <property type="entry name" value="S-adenosyl-L-methionine-dependent methyltransferases"/>
    <property type="match status" value="1"/>
</dbReference>
<dbReference type="GO" id="GO:0008168">
    <property type="term" value="F:methyltransferase activity"/>
    <property type="evidence" value="ECO:0007669"/>
    <property type="project" value="UniProtKB-KW"/>
</dbReference>
<organism evidence="13 14">
    <name type="scientific">Nocardiopsis sediminis</name>
    <dbReference type="NCBI Taxonomy" id="1778267"/>
    <lineage>
        <taxon>Bacteria</taxon>
        <taxon>Bacillati</taxon>
        <taxon>Actinomycetota</taxon>
        <taxon>Actinomycetes</taxon>
        <taxon>Streptosporangiales</taxon>
        <taxon>Nocardiopsidaceae</taxon>
        <taxon>Nocardiopsis</taxon>
    </lineage>
</organism>
<dbReference type="InterPro" id="IPR000682">
    <property type="entry name" value="PCMT"/>
</dbReference>
<dbReference type="PANTHER" id="PTHR11579:SF0">
    <property type="entry name" value="PROTEIN-L-ISOASPARTATE(D-ASPARTATE) O-METHYLTRANSFERASE"/>
    <property type="match status" value="1"/>
</dbReference>
<evidence type="ECO:0000256" key="10">
    <source>
        <dbReference type="ARBA" id="ARBA00031323"/>
    </source>
</evidence>
<evidence type="ECO:0000256" key="6">
    <source>
        <dbReference type="ARBA" id="ARBA00022603"/>
    </source>
</evidence>
<dbReference type="EC" id="2.1.1.77" evidence="3"/>
<evidence type="ECO:0000256" key="2">
    <source>
        <dbReference type="ARBA" id="ARBA00005369"/>
    </source>
</evidence>
<keyword evidence="6 13" id="KW-0489">Methyltransferase</keyword>
<evidence type="ECO:0000256" key="5">
    <source>
        <dbReference type="ARBA" id="ARBA00022490"/>
    </source>
</evidence>
<evidence type="ECO:0000256" key="4">
    <source>
        <dbReference type="ARBA" id="ARBA00013346"/>
    </source>
</evidence>
<evidence type="ECO:0000256" key="12">
    <source>
        <dbReference type="SAM" id="MobiDB-lite"/>
    </source>
</evidence>
<keyword evidence="7" id="KW-0808">Transferase</keyword>
<dbReference type="Gene3D" id="3.40.50.150">
    <property type="entry name" value="Vaccinia Virus protein VP39"/>
    <property type="match status" value="1"/>
</dbReference>
<keyword evidence="8" id="KW-0949">S-adenosyl-L-methionine</keyword>
<evidence type="ECO:0000313" key="14">
    <source>
        <dbReference type="Proteomes" id="UP001595847"/>
    </source>
</evidence>
<evidence type="ECO:0000256" key="3">
    <source>
        <dbReference type="ARBA" id="ARBA00011890"/>
    </source>
</evidence>
<evidence type="ECO:0000256" key="9">
    <source>
        <dbReference type="ARBA" id="ARBA00030757"/>
    </source>
</evidence>
<keyword evidence="14" id="KW-1185">Reference proteome</keyword>
<evidence type="ECO:0000256" key="7">
    <source>
        <dbReference type="ARBA" id="ARBA00022679"/>
    </source>
</evidence>
<dbReference type="Proteomes" id="UP001595847">
    <property type="component" value="Unassembled WGS sequence"/>
</dbReference>
<dbReference type="InterPro" id="IPR029063">
    <property type="entry name" value="SAM-dependent_MTases_sf"/>
</dbReference>
<name>A0ABV8FU55_9ACTN</name>
<keyword evidence="5" id="KW-0963">Cytoplasm</keyword>
<dbReference type="RefSeq" id="WP_378538254.1">
    <property type="nucleotide sequence ID" value="NZ_JBHSBH010000016.1"/>
</dbReference>
<sequence>MWIDENGKLTPIHRDDSPTEWMAACYSDRPLITQLDDGMGGGEGRSTSSASMPTVVAMMLDALDLSPGHRVLEIGTGTGYNAALLAARAGAGNVTSVEVDPAIAERAREALRATGRVVGVVAADGGDGHAPAAPYDRVLATAAVRRVPYAWVEQARPGGLIVTPWGTPFHNGALLRLRVHGDGTASGHFGGNVAFMWVRDQRPPPGGAVEDRVRPDHPTTDSTTDLHPFHALSDFDASFAIGVRVPAMSSVVVFDGDDPASGAYTAYLMDPYGPSWASWRVDPGATEFPVRRHGPRNLFGELADAYRWWSEAGKPAHTRFGATIGPGGQTVWLDSPADPVG</sequence>
<comment type="caution">
    <text evidence="13">The sequence shown here is derived from an EMBL/GenBank/DDBJ whole genome shotgun (WGS) entry which is preliminary data.</text>
</comment>
<gene>
    <name evidence="13" type="ORF">ACFOVU_27455</name>
</gene>
<dbReference type="PANTHER" id="PTHR11579">
    <property type="entry name" value="PROTEIN-L-ISOASPARTATE O-METHYLTRANSFERASE"/>
    <property type="match status" value="1"/>
</dbReference>
<evidence type="ECO:0000256" key="1">
    <source>
        <dbReference type="ARBA" id="ARBA00004496"/>
    </source>
</evidence>
<reference evidence="14" key="1">
    <citation type="journal article" date="2019" name="Int. J. Syst. Evol. Microbiol.">
        <title>The Global Catalogue of Microorganisms (GCM) 10K type strain sequencing project: providing services to taxonomists for standard genome sequencing and annotation.</title>
        <authorList>
            <consortium name="The Broad Institute Genomics Platform"/>
            <consortium name="The Broad Institute Genome Sequencing Center for Infectious Disease"/>
            <person name="Wu L."/>
            <person name="Ma J."/>
        </authorList>
    </citation>
    <scope>NUCLEOTIDE SEQUENCE [LARGE SCALE GENOMIC DNA]</scope>
    <source>
        <strain evidence="14">TBRC 1826</strain>
    </source>
</reference>
<proteinExistence type="inferred from homology"/>
<dbReference type="EMBL" id="JBHSBH010000016">
    <property type="protein sequence ID" value="MFC3999680.1"/>
    <property type="molecule type" value="Genomic_DNA"/>
</dbReference>
<feature type="region of interest" description="Disordered" evidence="12">
    <location>
        <begin position="204"/>
        <end position="225"/>
    </location>
</feature>
<dbReference type="Pfam" id="PF01135">
    <property type="entry name" value="PCMT"/>
    <property type="match status" value="1"/>
</dbReference>